<dbReference type="AlphaFoldDB" id="A0A1T4Q1J2"/>
<protein>
    <submittedName>
        <fullName evidence="2">Uncharacterized protein</fullName>
    </submittedName>
</protein>
<dbReference type="EMBL" id="FUWY01000008">
    <property type="protein sequence ID" value="SJZ97685.1"/>
    <property type="molecule type" value="Genomic_DNA"/>
</dbReference>
<feature type="transmembrane region" description="Helical" evidence="1">
    <location>
        <begin position="129"/>
        <end position="146"/>
    </location>
</feature>
<feature type="transmembrane region" description="Helical" evidence="1">
    <location>
        <begin position="48"/>
        <end position="70"/>
    </location>
</feature>
<keyword evidence="1" id="KW-1133">Transmembrane helix</keyword>
<reference evidence="3" key="1">
    <citation type="submission" date="2017-02" db="EMBL/GenBank/DDBJ databases">
        <authorList>
            <person name="Varghese N."/>
            <person name="Submissions S."/>
        </authorList>
    </citation>
    <scope>NUCLEOTIDE SEQUENCE [LARGE SCALE GENOMIC DNA]</scope>
    <source>
        <strain evidence="3">ATCC 25662</strain>
    </source>
</reference>
<dbReference type="Proteomes" id="UP000243297">
    <property type="component" value="Unassembled WGS sequence"/>
</dbReference>
<keyword evidence="1" id="KW-0472">Membrane</keyword>
<accession>A0A1T4Q1J2</accession>
<evidence type="ECO:0000313" key="2">
    <source>
        <dbReference type="EMBL" id="SJZ97685.1"/>
    </source>
</evidence>
<evidence type="ECO:0000256" key="1">
    <source>
        <dbReference type="SAM" id="Phobius"/>
    </source>
</evidence>
<feature type="transmembrane region" description="Helical" evidence="1">
    <location>
        <begin position="152"/>
        <end position="172"/>
    </location>
</feature>
<keyword evidence="1" id="KW-0812">Transmembrane</keyword>
<name>A0A1T4Q1J2_9FIRM</name>
<gene>
    <name evidence="2" type="ORF">SAMN02745191_2266</name>
</gene>
<proteinExistence type="predicted"/>
<evidence type="ECO:0000313" key="3">
    <source>
        <dbReference type="Proteomes" id="UP000243297"/>
    </source>
</evidence>
<dbReference type="STRING" id="118967.SAMN02745191_2266"/>
<sequence length="188" mass="22084">MKLKVLCEKCNKDMNKAVAEAFETYQVGKVKCKTCSKRNTRYISESDLLIYFACSCILYTLAVIAIYFLFNLMTTISPFIVYGIIILLFIGMYFLTKMICYYIYEKAPFKSQWKTFEFKEDVEGIKKRLKWQFILFLLVALMFGSQPDLINYAFLLLITFTILIIIKVYLSLRNERNTVESKKKISAE</sequence>
<organism evidence="2 3">
    <name type="scientific">Anaerorhabdus furcosa</name>
    <dbReference type="NCBI Taxonomy" id="118967"/>
    <lineage>
        <taxon>Bacteria</taxon>
        <taxon>Bacillati</taxon>
        <taxon>Bacillota</taxon>
        <taxon>Erysipelotrichia</taxon>
        <taxon>Erysipelotrichales</taxon>
        <taxon>Erysipelotrichaceae</taxon>
        <taxon>Anaerorhabdus</taxon>
    </lineage>
</organism>
<feature type="transmembrane region" description="Helical" evidence="1">
    <location>
        <begin position="76"/>
        <end position="104"/>
    </location>
</feature>
<keyword evidence="3" id="KW-1185">Reference proteome</keyword>